<keyword evidence="4 6" id="KW-0289">Folate biosynthesis</keyword>
<accession>A0ABR7VBY9</accession>
<evidence type="ECO:0000256" key="3">
    <source>
        <dbReference type="ARBA" id="ARBA00005708"/>
    </source>
</evidence>
<evidence type="ECO:0000259" key="7">
    <source>
        <dbReference type="SMART" id="SM00905"/>
    </source>
</evidence>
<reference evidence="8 9" key="1">
    <citation type="submission" date="2020-05" db="EMBL/GenBank/DDBJ databases">
        <title>The draft genome sequence of Maribacter arenosus CAU 1321.</title>
        <authorList>
            <person name="Mu L."/>
        </authorList>
    </citation>
    <scope>NUCLEOTIDE SEQUENCE [LARGE SCALE GENOMIC DNA]</scope>
    <source>
        <strain evidence="8 9">CAU 1321</strain>
    </source>
</reference>
<keyword evidence="9" id="KW-1185">Reference proteome</keyword>
<dbReference type="InterPro" id="IPR043133">
    <property type="entry name" value="GTP-CH-I_C/QueF"/>
</dbReference>
<dbReference type="EMBL" id="JABTCG010000004">
    <property type="protein sequence ID" value="MBD0851200.1"/>
    <property type="molecule type" value="Genomic_DNA"/>
</dbReference>
<evidence type="ECO:0000313" key="8">
    <source>
        <dbReference type="EMBL" id="MBD0851200.1"/>
    </source>
</evidence>
<organism evidence="8 9">
    <name type="scientific">Maribacter arenosus</name>
    <dbReference type="NCBI Taxonomy" id="1854708"/>
    <lineage>
        <taxon>Bacteria</taxon>
        <taxon>Pseudomonadati</taxon>
        <taxon>Bacteroidota</taxon>
        <taxon>Flavobacteriia</taxon>
        <taxon>Flavobacteriales</taxon>
        <taxon>Flavobacteriaceae</taxon>
        <taxon>Maribacter</taxon>
    </lineage>
</organism>
<keyword evidence="5 6" id="KW-0456">Lyase</keyword>
<comment type="pathway">
    <text evidence="2 6">Cofactor biosynthesis; tetrahydrofolate biosynthesis; 2-amino-4-hydroxy-6-hydroxymethyl-7,8-dihydropteridine diphosphate from 7,8-dihydroneopterin triphosphate: step 3/4.</text>
</comment>
<dbReference type="InterPro" id="IPR006157">
    <property type="entry name" value="FolB_dom"/>
</dbReference>
<dbReference type="Pfam" id="PF02152">
    <property type="entry name" value="FolB"/>
    <property type="match status" value="1"/>
</dbReference>
<dbReference type="Gene3D" id="3.30.1130.10">
    <property type="match status" value="1"/>
</dbReference>
<dbReference type="InterPro" id="IPR006156">
    <property type="entry name" value="Dihydroneopterin_aldolase"/>
</dbReference>
<evidence type="ECO:0000256" key="5">
    <source>
        <dbReference type="ARBA" id="ARBA00023239"/>
    </source>
</evidence>
<evidence type="ECO:0000256" key="2">
    <source>
        <dbReference type="ARBA" id="ARBA00005013"/>
    </source>
</evidence>
<comment type="similarity">
    <text evidence="3 6">Belongs to the DHNA family.</text>
</comment>
<gene>
    <name evidence="8" type="primary">folB</name>
    <name evidence="8" type="ORF">HPE63_11015</name>
</gene>
<evidence type="ECO:0000256" key="6">
    <source>
        <dbReference type="RuleBase" id="RU362079"/>
    </source>
</evidence>
<sequence length="119" mass="13246">MGVIKLTNIRTHAHHGCLAEESIIGSEYRVDISLKSDLKKASVSDNLTDTVDYVHINHIVKEEMNVPSKLLEHVAKRIIDRVFEELQSVYKIKVAVSKINPPIGGDVEMVTVVLGSKRS</sequence>
<name>A0ABR7VBY9_9FLAO</name>
<dbReference type="RefSeq" id="WP_188314337.1">
    <property type="nucleotide sequence ID" value="NZ_JABTCG010000004.1"/>
</dbReference>
<comment type="caution">
    <text evidence="8">The sequence shown here is derived from an EMBL/GenBank/DDBJ whole genome shotgun (WGS) entry which is preliminary data.</text>
</comment>
<evidence type="ECO:0000313" key="9">
    <source>
        <dbReference type="Proteomes" id="UP000598350"/>
    </source>
</evidence>
<proteinExistence type="inferred from homology"/>
<feature type="domain" description="Dihydroneopterin aldolase/epimerase" evidence="7">
    <location>
        <begin position="4"/>
        <end position="116"/>
    </location>
</feature>
<dbReference type="PANTHER" id="PTHR42844:SF1">
    <property type="entry name" value="DIHYDRONEOPTERIN ALDOLASE 1-RELATED"/>
    <property type="match status" value="1"/>
</dbReference>
<evidence type="ECO:0000256" key="4">
    <source>
        <dbReference type="ARBA" id="ARBA00022909"/>
    </source>
</evidence>
<dbReference type="NCBIfam" id="TIGR00525">
    <property type="entry name" value="folB"/>
    <property type="match status" value="1"/>
</dbReference>
<evidence type="ECO:0000256" key="1">
    <source>
        <dbReference type="ARBA" id="ARBA00001353"/>
    </source>
</evidence>
<comment type="catalytic activity">
    <reaction evidence="1 6">
        <text>7,8-dihydroneopterin = 6-hydroxymethyl-7,8-dihydropterin + glycolaldehyde</text>
        <dbReference type="Rhea" id="RHEA:10540"/>
        <dbReference type="ChEBI" id="CHEBI:17001"/>
        <dbReference type="ChEBI" id="CHEBI:17071"/>
        <dbReference type="ChEBI" id="CHEBI:44841"/>
        <dbReference type="EC" id="4.1.2.25"/>
    </reaction>
</comment>
<dbReference type="SMART" id="SM00905">
    <property type="entry name" value="FolB"/>
    <property type="match status" value="1"/>
</dbReference>
<dbReference type="NCBIfam" id="TIGR00526">
    <property type="entry name" value="folB_dom"/>
    <property type="match status" value="1"/>
</dbReference>
<dbReference type="SUPFAM" id="SSF55620">
    <property type="entry name" value="Tetrahydrobiopterin biosynthesis enzymes-like"/>
    <property type="match status" value="1"/>
</dbReference>
<dbReference type="PANTHER" id="PTHR42844">
    <property type="entry name" value="DIHYDRONEOPTERIN ALDOLASE 1-RELATED"/>
    <property type="match status" value="1"/>
</dbReference>
<comment type="function">
    <text evidence="6">Catalyzes the conversion of 7,8-dihydroneopterin to 6-hydroxymethyl-7,8-dihydropterin.</text>
</comment>
<dbReference type="GO" id="GO:0004150">
    <property type="term" value="F:dihydroneopterin aldolase activity"/>
    <property type="evidence" value="ECO:0007669"/>
    <property type="project" value="UniProtKB-EC"/>
</dbReference>
<protein>
    <recommendedName>
        <fullName evidence="6">7,8-dihydroneopterin aldolase</fullName>
        <ecNumber evidence="6">4.1.2.25</ecNumber>
    </recommendedName>
</protein>
<dbReference type="EC" id="4.1.2.25" evidence="6"/>
<dbReference type="Proteomes" id="UP000598350">
    <property type="component" value="Unassembled WGS sequence"/>
</dbReference>